<sequence length="193" mass="20975">MPCGELGKGLGSLSLDPTVNQVSGSAARGGEGATKALASMELTRHTQLRLWSEKPADTSSVVTFWWAKVSPDGGTYTKIDDSESQFTVKGGTKALLVRMRPFTIELENGDRLALRASADKVDGAFIESTSQKLPMVLVSDTVKELTERDQNVDYLMKHANEVEFVDAGVPISDPENYKLQIDIKTGQTKIVNI</sequence>
<accession>A0ABV2AT26</accession>
<dbReference type="Proteomes" id="UP001439008">
    <property type="component" value="Unassembled WGS sequence"/>
</dbReference>
<protein>
    <submittedName>
        <fullName evidence="1">Uncharacterized protein</fullName>
    </submittedName>
</protein>
<comment type="caution">
    <text evidence="1">The sequence shown here is derived from an EMBL/GenBank/DDBJ whole genome shotgun (WGS) entry which is preliminary data.</text>
</comment>
<name>A0ABV2AT26_9EUKA</name>
<reference evidence="1 2" key="1">
    <citation type="journal article" date="2024" name="BMC Biol.">
        <title>Comparative genomics of Ascetosporea gives new insight into the evolutionary basis for animal parasitism in Rhizaria.</title>
        <authorList>
            <person name="Hiltunen Thoren M."/>
            <person name="Onut-Brannstrom I."/>
            <person name="Alfjorden A."/>
            <person name="Peckova H."/>
            <person name="Swords F."/>
            <person name="Hooper C."/>
            <person name="Holzer A.S."/>
            <person name="Bass D."/>
            <person name="Burki F."/>
        </authorList>
    </citation>
    <scope>NUCLEOTIDE SEQUENCE [LARGE SCALE GENOMIC DNA]</scope>
    <source>
        <strain evidence="1">20-A016</strain>
    </source>
</reference>
<dbReference type="EMBL" id="JBDODL010003542">
    <property type="protein sequence ID" value="MES1922734.1"/>
    <property type="molecule type" value="Genomic_DNA"/>
</dbReference>
<evidence type="ECO:0000313" key="1">
    <source>
        <dbReference type="EMBL" id="MES1922734.1"/>
    </source>
</evidence>
<proteinExistence type="predicted"/>
<evidence type="ECO:0000313" key="2">
    <source>
        <dbReference type="Proteomes" id="UP001439008"/>
    </source>
</evidence>
<organism evidence="1 2">
    <name type="scientific">Bonamia ostreae</name>
    <dbReference type="NCBI Taxonomy" id="126728"/>
    <lineage>
        <taxon>Eukaryota</taxon>
        <taxon>Sar</taxon>
        <taxon>Rhizaria</taxon>
        <taxon>Endomyxa</taxon>
        <taxon>Ascetosporea</taxon>
        <taxon>Haplosporida</taxon>
        <taxon>Bonamia</taxon>
    </lineage>
</organism>
<keyword evidence="2" id="KW-1185">Reference proteome</keyword>
<gene>
    <name evidence="1" type="ORF">MHBO_004257</name>
</gene>